<name>A0A268S256_SHOCL</name>
<dbReference type="PANTHER" id="PTHR42738:SF7">
    <property type="entry name" value="HYDROXYMETHYLGLUTARYL-COA LYASE"/>
    <property type="match status" value="1"/>
</dbReference>
<dbReference type="InterPro" id="IPR013785">
    <property type="entry name" value="Aldolase_TIM"/>
</dbReference>
<dbReference type="PROSITE" id="PS50991">
    <property type="entry name" value="PYR_CT"/>
    <property type="match status" value="1"/>
</dbReference>
<protein>
    <submittedName>
        <fullName evidence="5">Hydroxymethylglutaryl-CoA lyase</fullName>
    </submittedName>
</protein>
<dbReference type="Proteomes" id="UP000216133">
    <property type="component" value="Unassembled WGS sequence"/>
</dbReference>
<proteinExistence type="inferred from homology"/>
<dbReference type="InterPro" id="IPR043594">
    <property type="entry name" value="HMGL"/>
</dbReference>
<dbReference type="SUPFAM" id="SSF51569">
    <property type="entry name" value="Aldolase"/>
    <property type="match status" value="1"/>
</dbReference>
<evidence type="ECO:0000313" key="6">
    <source>
        <dbReference type="Proteomes" id="UP000216133"/>
    </source>
</evidence>
<comment type="similarity">
    <text evidence="1">Belongs to the HMG-CoA lyase family.</text>
</comment>
<dbReference type="NCBIfam" id="NF004283">
    <property type="entry name" value="PRK05692.1"/>
    <property type="match status" value="1"/>
</dbReference>
<dbReference type="GO" id="GO:0046951">
    <property type="term" value="P:ketone body biosynthetic process"/>
    <property type="evidence" value="ECO:0007669"/>
    <property type="project" value="TreeGrafter"/>
</dbReference>
<dbReference type="GO" id="GO:0046872">
    <property type="term" value="F:metal ion binding"/>
    <property type="evidence" value="ECO:0007669"/>
    <property type="project" value="UniProtKB-KW"/>
</dbReference>
<evidence type="ECO:0000259" key="4">
    <source>
        <dbReference type="PROSITE" id="PS50991"/>
    </source>
</evidence>
<keyword evidence="3 5" id="KW-0456">Lyase</keyword>
<dbReference type="PANTHER" id="PTHR42738">
    <property type="entry name" value="HYDROXYMETHYLGLUTARYL-COA LYASE"/>
    <property type="match status" value="1"/>
</dbReference>
<keyword evidence="2" id="KW-0479">Metal-binding</keyword>
<dbReference type="GO" id="GO:0004419">
    <property type="term" value="F:hydroxymethylglutaryl-CoA lyase activity"/>
    <property type="evidence" value="ECO:0007669"/>
    <property type="project" value="TreeGrafter"/>
</dbReference>
<dbReference type="GO" id="GO:0006552">
    <property type="term" value="P:L-leucine catabolic process"/>
    <property type="evidence" value="ECO:0007669"/>
    <property type="project" value="TreeGrafter"/>
</dbReference>
<dbReference type="CDD" id="cd07938">
    <property type="entry name" value="DRE_TIM_HMGL"/>
    <property type="match status" value="1"/>
</dbReference>
<accession>A0A268S256</accession>
<evidence type="ECO:0000313" key="5">
    <source>
        <dbReference type="EMBL" id="PAF25791.1"/>
    </source>
</evidence>
<sequence>MHDINHLPKEVKIIEVGPRDGLQNEKEFMKTERKINLIKQLVESGFKEIEATSFVNPKWIPNLADAEEVMANIYDLPATFFALVPNERGYERAIKSKVGGVTFVLSATDTHSRKNLNRSTYESIKEIGFLIKQAQSDGVQYRASVSTVFGCPFEGNPGFERVETIIRELVRVGFKRIGLCDTIGIAHPVQVYQWMSSLKQTFTDIEFELHFHDTYGRGLSNVLAGLQAGITSFDSSIGGLGGCPYAPGATGNISTEDLVSFLHEINIKTNVNETKLLQSSKLLQQYVSKDLDSHIWQVSKSKFA</sequence>
<gene>
    <name evidence="5" type="ORF">CHH61_11785</name>
</gene>
<evidence type="ECO:0000256" key="3">
    <source>
        <dbReference type="ARBA" id="ARBA00023239"/>
    </source>
</evidence>
<feature type="domain" description="Pyruvate carboxyltransferase" evidence="4">
    <location>
        <begin position="11"/>
        <end position="277"/>
    </location>
</feature>
<evidence type="ECO:0000256" key="1">
    <source>
        <dbReference type="ARBA" id="ARBA00009405"/>
    </source>
</evidence>
<dbReference type="RefSeq" id="WP_095239202.1">
    <property type="nucleotide sequence ID" value="NZ_JAHHYG010000037.1"/>
</dbReference>
<dbReference type="EMBL" id="NPBS01000061">
    <property type="protein sequence ID" value="PAF25791.1"/>
    <property type="molecule type" value="Genomic_DNA"/>
</dbReference>
<dbReference type="Pfam" id="PF00682">
    <property type="entry name" value="HMGL-like"/>
    <property type="match status" value="1"/>
</dbReference>
<reference evidence="5 6" key="1">
    <citation type="submission" date="2017-07" db="EMBL/GenBank/DDBJ databases">
        <title>Isolation and whole genome analysis of endospore-forming bacteria from heroin.</title>
        <authorList>
            <person name="Kalinowski J."/>
            <person name="Ahrens B."/>
            <person name="Al-Dilaimi A."/>
            <person name="Winkler A."/>
            <person name="Wibberg D."/>
            <person name="Schleenbecker U."/>
            <person name="Ruckert C."/>
            <person name="Wolfel R."/>
            <person name="Grass G."/>
        </authorList>
    </citation>
    <scope>NUCLEOTIDE SEQUENCE [LARGE SCALE GENOMIC DNA]</scope>
    <source>
        <strain evidence="5 6">7523-2</strain>
    </source>
</reference>
<organism evidence="5 6">
    <name type="scientific">Shouchella clausii</name>
    <name type="common">Alkalihalobacillus clausii</name>
    <dbReference type="NCBI Taxonomy" id="79880"/>
    <lineage>
        <taxon>Bacteria</taxon>
        <taxon>Bacillati</taxon>
        <taxon>Bacillota</taxon>
        <taxon>Bacilli</taxon>
        <taxon>Bacillales</taxon>
        <taxon>Bacillaceae</taxon>
        <taxon>Shouchella</taxon>
    </lineage>
</organism>
<dbReference type="AlphaFoldDB" id="A0A268S256"/>
<dbReference type="Gene3D" id="3.20.20.70">
    <property type="entry name" value="Aldolase class I"/>
    <property type="match status" value="1"/>
</dbReference>
<evidence type="ECO:0000256" key="2">
    <source>
        <dbReference type="ARBA" id="ARBA00022723"/>
    </source>
</evidence>
<comment type="caution">
    <text evidence="5">The sequence shown here is derived from an EMBL/GenBank/DDBJ whole genome shotgun (WGS) entry which is preliminary data.</text>
</comment>
<dbReference type="FunFam" id="3.20.20.70:FF:000071">
    <property type="entry name" value="Hydroxymethylglutaryl-CoA lyase"/>
    <property type="match status" value="1"/>
</dbReference>
<dbReference type="InterPro" id="IPR000891">
    <property type="entry name" value="PYR_CT"/>
</dbReference>